<dbReference type="EMBL" id="MH248069">
    <property type="protein sequence ID" value="AWG96520.1"/>
    <property type="molecule type" value="Genomic_DNA"/>
</dbReference>
<proteinExistence type="predicted"/>
<gene>
    <name evidence="1" type="ORF">CPS2_13</name>
</gene>
<protein>
    <submittedName>
        <fullName evidence="1">Uncharacterized protein</fullName>
    </submittedName>
</protein>
<name>A0A343X844_9CAUD</name>
<dbReference type="Proteomes" id="UP000258330">
    <property type="component" value="Segment"/>
</dbReference>
<accession>A0A343X844</accession>
<evidence type="ECO:0000313" key="1">
    <source>
        <dbReference type="EMBL" id="AWG96520.1"/>
    </source>
</evidence>
<keyword evidence="2" id="KW-1185">Reference proteome</keyword>
<reference evidence="1 2" key="1">
    <citation type="journal article" date="2018" name="Viruses">
        <title>Clostridium perfringens Virulent Bacteriophage CPS2 and Its Thermostable Endolysin LysCPS2.</title>
        <authorList>
            <person name="Ha E."/>
            <person name="Son B."/>
            <person name="Ryu S."/>
        </authorList>
    </citation>
    <scope>NUCLEOTIDE SEQUENCE [LARGE SCALE GENOMIC DNA]</scope>
</reference>
<organism evidence="1 2">
    <name type="scientific">Clostridium phage CPS2</name>
    <dbReference type="NCBI Taxonomy" id="2175605"/>
    <lineage>
        <taxon>Viruses</taxon>
        <taxon>Duplodnaviria</taxon>
        <taxon>Heunggongvirae</taxon>
        <taxon>Uroviricota</taxon>
        <taxon>Caudoviricetes</taxon>
        <taxon>Guelinviridae</taxon>
        <taxon>Brucesealvirus</taxon>
        <taxon>Brucesealvirus CPS2</taxon>
    </lineage>
</organism>
<evidence type="ECO:0000313" key="2">
    <source>
        <dbReference type="Proteomes" id="UP000258330"/>
    </source>
</evidence>
<sequence length="32" mass="3627">MKHINDIAFWVRTLSEGTPKGFYQIGRGVGTF</sequence>